<keyword evidence="2" id="KW-0687">Ribonucleoprotein</keyword>
<dbReference type="PANTHER" id="PTHR11843">
    <property type="entry name" value="40S RIBOSOMAL PROTEIN S12"/>
    <property type="match status" value="1"/>
</dbReference>
<dbReference type="EMBL" id="JAAGAX010000008">
    <property type="protein sequence ID" value="KAF2305837.1"/>
    <property type="molecule type" value="Genomic_DNA"/>
</dbReference>
<reference evidence="3 4" key="1">
    <citation type="journal article" date="2020" name="Mol. Plant">
        <title>The Chromosome-Based Rubber Tree Genome Provides New Insights into Spurge Genome Evolution and Rubber Biosynthesis.</title>
        <authorList>
            <person name="Liu J."/>
            <person name="Shi C."/>
            <person name="Shi C.C."/>
            <person name="Li W."/>
            <person name="Zhang Q.J."/>
            <person name="Zhang Y."/>
            <person name="Li K."/>
            <person name="Lu H.F."/>
            <person name="Shi C."/>
            <person name="Zhu S.T."/>
            <person name="Xiao Z.Y."/>
            <person name="Nan H."/>
            <person name="Yue Y."/>
            <person name="Zhu X.G."/>
            <person name="Wu Y."/>
            <person name="Hong X.N."/>
            <person name="Fan G.Y."/>
            <person name="Tong Y."/>
            <person name="Zhang D."/>
            <person name="Mao C.L."/>
            <person name="Liu Y.L."/>
            <person name="Hao S.J."/>
            <person name="Liu W.Q."/>
            <person name="Lv M.Q."/>
            <person name="Zhang H.B."/>
            <person name="Liu Y."/>
            <person name="Hu-Tang G.R."/>
            <person name="Wang J.P."/>
            <person name="Wang J.H."/>
            <person name="Sun Y.H."/>
            <person name="Ni S.B."/>
            <person name="Chen W.B."/>
            <person name="Zhang X.C."/>
            <person name="Jiao Y.N."/>
            <person name="Eichler E.E."/>
            <person name="Li G.H."/>
            <person name="Liu X."/>
            <person name="Gao L.Z."/>
        </authorList>
    </citation>
    <scope>NUCLEOTIDE SEQUENCE [LARGE SCALE GENOMIC DNA]</scope>
    <source>
        <strain evidence="4">cv. GT1</strain>
        <tissue evidence="3">Leaf</tissue>
    </source>
</reference>
<evidence type="ECO:0000313" key="4">
    <source>
        <dbReference type="Proteomes" id="UP000467840"/>
    </source>
</evidence>
<dbReference type="AlphaFoldDB" id="A0A6A6LZ51"/>
<protein>
    <submittedName>
        <fullName evidence="3">Uncharacterized protein</fullName>
    </submittedName>
</protein>
<keyword evidence="4" id="KW-1185">Reference proteome</keyword>
<keyword evidence="1" id="KW-0689">Ribosomal protein</keyword>
<sequence length="123" mass="13542">MRFTAGWRPTGACGACWGATRAKTRFRRPSAGPKANQACGSNLQVRQAQNEVQSARRGPEAQTDAWEQWAGSARRNELCKIDSEGKARKVVGCSCVVVQDYGEESEALNVFSNTSSLTEQRWM</sequence>
<accession>A0A6A6LZ51</accession>
<proteinExistence type="predicted"/>
<dbReference type="GO" id="GO:1990904">
    <property type="term" value="C:ribonucleoprotein complex"/>
    <property type="evidence" value="ECO:0007669"/>
    <property type="project" value="UniProtKB-KW"/>
</dbReference>
<dbReference type="GO" id="GO:0005840">
    <property type="term" value="C:ribosome"/>
    <property type="evidence" value="ECO:0007669"/>
    <property type="project" value="UniProtKB-KW"/>
</dbReference>
<dbReference type="InterPro" id="IPR029064">
    <property type="entry name" value="Ribosomal_eL30-like_sf"/>
</dbReference>
<organism evidence="3 4">
    <name type="scientific">Hevea brasiliensis</name>
    <name type="common">Para rubber tree</name>
    <name type="synonym">Siphonia brasiliensis</name>
    <dbReference type="NCBI Taxonomy" id="3981"/>
    <lineage>
        <taxon>Eukaryota</taxon>
        <taxon>Viridiplantae</taxon>
        <taxon>Streptophyta</taxon>
        <taxon>Embryophyta</taxon>
        <taxon>Tracheophyta</taxon>
        <taxon>Spermatophyta</taxon>
        <taxon>Magnoliopsida</taxon>
        <taxon>eudicotyledons</taxon>
        <taxon>Gunneridae</taxon>
        <taxon>Pentapetalae</taxon>
        <taxon>rosids</taxon>
        <taxon>fabids</taxon>
        <taxon>Malpighiales</taxon>
        <taxon>Euphorbiaceae</taxon>
        <taxon>Crotonoideae</taxon>
        <taxon>Micrandreae</taxon>
        <taxon>Hevea</taxon>
    </lineage>
</organism>
<dbReference type="Proteomes" id="UP000467840">
    <property type="component" value="Chromosome 9"/>
</dbReference>
<comment type="caution">
    <text evidence="3">The sequence shown here is derived from an EMBL/GenBank/DDBJ whole genome shotgun (WGS) entry which is preliminary data.</text>
</comment>
<dbReference type="Gene3D" id="3.30.1330.30">
    <property type="match status" value="1"/>
</dbReference>
<gene>
    <name evidence="3" type="ORF">GH714_008307</name>
</gene>
<evidence type="ECO:0000313" key="3">
    <source>
        <dbReference type="EMBL" id="KAF2305837.1"/>
    </source>
</evidence>
<name>A0A6A6LZ51_HEVBR</name>
<evidence type="ECO:0000256" key="1">
    <source>
        <dbReference type="ARBA" id="ARBA00022980"/>
    </source>
</evidence>
<evidence type="ECO:0000256" key="2">
    <source>
        <dbReference type="ARBA" id="ARBA00023274"/>
    </source>
</evidence>